<evidence type="ECO:0000313" key="1">
    <source>
        <dbReference type="EMBL" id="JAE39473.1"/>
    </source>
</evidence>
<dbReference type="AlphaFoldDB" id="A0A0A9I2T0"/>
<proteinExistence type="predicted"/>
<dbReference type="EMBL" id="GBRH01158423">
    <property type="protein sequence ID" value="JAE39473.1"/>
    <property type="molecule type" value="Transcribed_RNA"/>
</dbReference>
<organism evidence="1">
    <name type="scientific">Arundo donax</name>
    <name type="common">Giant reed</name>
    <name type="synonym">Donax arundinaceus</name>
    <dbReference type="NCBI Taxonomy" id="35708"/>
    <lineage>
        <taxon>Eukaryota</taxon>
        <taxon>Viridiplantae</taxon>
        <taxon>Streptophyta</taxon>
        <taxon>Embryophyta</taxon>
        <taxon>Tracheophyta</taxon>
        <taxon>Spermatophyta</taxon>
        <taxon>Magnoliopsida</taxon>
        <taxon>Liliopsida</taxon>
        <taxon>Poales</taxon>
        <taxon>Poaceae</taxon>
        <taxon>PACMAD clade</taxon>
        <taxon>Arundinoideae</taxon>
        <taxon>Arundineae</taxon>
        <taxon>Arundo</taxon>
    </lineage>
</organism>
<sequence length="35" mass="4224">MWVRVSEHSEIMILVMVLKKQLNLRNRDMSLKVII</sequence>
<reference evidence="1" key="2">
    <citation type="journal article" date="2015" name="Data Brief">
        <title>Shoot transcriptome of the giant reed, Arundo donax.</title>
        <authorList>
            <person name="Barrero R.A."/>
            <person name="Guerrero F.D."/>
            <person name="Moolhuijzen P."/>
            <person name="Goolsby J.A."/>
            <person name="Tidwell J."/>
            <person name="Bellgard S.E."/>
            <person name="Bellgard M.I."/>
        </authorList>
    </citation>
    <scope>NUCLEOTIDE SEQUENCE</scope>
    <source>
        <tissue evidence="1">Shoot tissue taken approximately 20 cm above the soil surface</tissue>
    </source>
</reference>
<accession>A0A0A9I2T0</accession>
<name>A0A0A9I2T0_ARUDO</name>
<reference evidence="1" key="1">
    <citation type="submission" date="2014-09" db="EMBL/GenBank/DDBJ databases">
        <authorList>
            <person name="Magalhaes I.L.F."/>
            <person name="Oliveira U."/>
            <person name="Santos F.R."/>
            <person name="Vidigal T.H.D.A."/>
            <person name="Brescovit A.D."/>
            <person name="Santos A.J."/>
        </authorList>
    </citation>
    <scope>NUCLEOTIDE SEQUENCE</scope>
    <source>
        <tissue evidence="1">Shoot tissue taken approximately 20 cm above the soil surface</tissue>
    </source>
</reference>
<protein>
    <submittedName>
        <fullName evidence="1">Uncharacterized protein</fullName>
    </submittedName>
</protein>